<feature type="domain" description="5'-3' exonuclease alpha-helical arch N-terminal" evidence="1">
    <location>
        <begin position="5"/>
        <end position="77"/>
    </location>
</feature>
<keyword evidence="3" id="KW-1185">Reference proteome</keyword>
<dbReference type="InterPro" id="IPR038969">
    <property type="entry name" value="FEN"/>
</dbReference>
<dbReference type="Proteomes" id="UP000289269">
    <property type="component" value="Unassembled WGS sequence"/>
</dbReference>
<dbReference type="SUPFAM" id="SSF88723">
    <property type="entry name" value="PIN domain-like"/>
    <property type="match status" value="1"/>
</dbReference>
<dbReference type="PANTHER" id="PTHR42646">
    <property type="entry name" value="FLAP ENDONUCLEASE XNI"/>
    <property type="match status" value="1"/>
</dbReference>
<dbReference type="GO" id="GO:0003677">
    <property type="term" value="F:DNA binding"/>
    <property type="evidence" value="ECO:0007669"/>
    <property type="project" value="InterPro"/>
</dbReference>
<evidence type="ECO:0000313" key="3">
    <source>
        <dbReference type="Proteomes" id="UP000289269"/>
    </source>
</evidence>
<sequence>MSQRLAVIDGKSVFYRGYYAMPSLSTSKGVPTGGVYGFAALSLELIKKLSPDYVAVAWDKPKTNIRKRRQIYPQYKA</sequence>
<dbReference type="InterPro" id="IPR020046">
    <property type="entry name" value="5-3_exonucl_a-hlix_arch_N"/>
</dbReference>
<dbReference type="PANTHER" id="PTHR42646:SF2">
    <property type="entry name" value="5'-3' EXONUCLEASE FAMILY PROTEIN"/>
    <property type="match status" value="1"/>
</dbReference>
<dbReference type="EMBL" id="SCKW01000023">
    <property type="protein sequence ID" value="RWZ79007.1"/>
    <property type="molecule type" value="Genomic_DNA"/>
</dbReference>
<evidence type="ECO:0000259" key="1">
    <source>
        <dbReference type="Pfam" id="PF02739"/>
    </source>
</evidence>
<evidence type="ECO:0000313" key="2">
    <source>
        <dbReference type="EMBL" id="RWZ79007.1"/>
    </source>
</evidence>
<dbReference type="CDD" id="cd09859">
    <property type="entry name" value="PIN_53EXO"/>
    <property type="match status" value="1"/>
</dbReference>
<gene>
    <name evidence="2" type="ORF">EOT04_02470</name>
</gene>
<keyword evidence="2" id="KW-0378">Hydrolase</keyword>
<feature type="non-terminal residue" evidence="2">
    <location>
        <position position="77"/>
    </location>
</feature>
<dbReference type="Gene3D" id="3.40.50.1010">
    <property type="entry name" value="5'-nuclease"/>
    <property type="match status" value="1"/>
</dbReference>
<dbReference type="GO" id="GO:0033567">
    <property type="term" value="P:DNA replication, Okazaki fragment processing"/>
    <property type="evidence" value="ECO:0007669"/>
    <property type="project" value="InterPro"/>
</dbReference>
<dbReference type="AlphaFoldDB" id="A0A4Q0AIW0"/>
<organism evidence="2 3">
    <name type="scientific">Candidatus Chaera renei</name>
    <dbReference type="NCBI Taxonomy" id="2506947"/>
    <lineage>
        <taxon>Bacteria</taxon>
        <taxon>Candidatus Saccharimonadota</taxon>
        <taxon>Candidatus Saccharimonadia</taxon>
        <taxon>Candidatus Saccharimonadales</taxon>
        <taxon>Candidatus Saccharimonadaceae</taxon>
        <taxon>Candidatus Chaera</taxon>
    </lineage>
</organism>
<keyword evidence="2" id="KW-0540">Nuclease</keyword>
<comment type="caution">
    <text evidence="2">The sequence shown here is derived from an EMBL/GenBank/DDBJ whole genome shotgun (WGS) entry which is preliminary data.</text>
</comment>
<proteinExistence type="predicted"/>
<accession>A0A4Q0AIW0</accession>
<name>A0A4Q0AIW0_9BACT</name>
<dbReference type="GO" id="GO:0004527">
    <property type="term" value="F:exonuclease activity"/>
    <property type="evidence" value="ECO:0007669"/>
    <property type="project" value="UniProtKB-KW"/>
</dbReference>
<dbReference type="GO" id="GO:0017108">
    <property type="term" value="F:5'-flap endonuclease activity"/>
    <property type="evidence" value="ECO:0007669"/>
    <property type="project" value="InterPro"/>
</dbReference>
<reference evidence="2" key="1">
    <citation type="submission" date="2019-01" db="EMBL/GenBank/DDBJ databases">
        <title>Genomic signatures and co-occurrence patterns of the ultra-small Saccharimodia (Patescibacteria phylum) suggest a symbiotic lifestyle.</title>
        <authorList>
            <person name="Lemos L."/>
            <person name="Medeiros J."/>
            <person name="Andreote F."/>
            <person name="Fernandes G."/>
            <person name="Varani A."/>
            <person name="Oliveira G."/>
            <person name="Pylro V."/>
        </authorList>
    </citation>
    <scope>NUCLEOTIDE SEQUENCE [LARGE SCALE GENOMIC DNA]</scope>
    <source>
        <strain evidence="2">AMD01</strain>
    </source>
</reference>
<dbReference type="InterPro" id="IPR029060">
    <property type="entry name" value="PIN-like_dom_sf"/>
</dbReference>
<protein>
    <submittedName>
        <fullName evidence="2">5'-3' exonuclease</fullName>
    </submittedName>
</protein>
<keyword evidence="2" id="KW-0269">Exonuclease</keyword>
<dbReference type="Pfam" id="PF02739">
    <property type="entry name" value="5_3_exonuc_N"/>
    <property type="match status" value="1"/>
</dbReference>